<protein>
    <recommendedName>
        <fullName evidence="4">Regulatory protein zeste</fullName>
    </recommendedName>
</protein>
<proteinExistence type="predicted"/>
<sequence>MEAAMGQKITKKDLQFIAELLNLDKELTPEKNTLIVEKKIKKWEDISALCPTKSTASDEVLKICLKNKVYSETRDEFIDRIAAKLEDLECSENLIIKHLATKLWPGNDFRALELSRNNSLDELKAYCNLISNNNMSKKVNRKHKRKEESLKENKNERS</sequence>
<feature type="compositionally biased region" description="Basic and acidic residues" evidence="1">
    <location>
        <begin position="146"/>
        <end position="158"/>
    </location>
</feature>
<dbReference type="AlphaFoldDB" id="A0AAX4JFP0"/>
<evidence type="ECO:0008006" key="4">
    <source>
        <dbReference type="Google" id="ProtNLM"/>
    </source>
</evidence>
<dbReference type="KEGG" id="vnx:VNE69_10048"/>
<evidence type="ECO:0000313" key="3">
    <source>
        <dbReference type="Proteomes" id="UP001334084"/>
    </source>
</evidence>
<dbReference type="EMBL" id="CP142735">
    <property type="protein sequence ID" value="WUR04697.1"/>
    <property type="molecule type" value="Genomic_DNA"/>
</dbReference>
<evidence type="ECO:0000313" key="2">
    <source>
        <dbReference type="EMBL" id="WUR04697.1"/>
    </source>
</evidence>
<reference evidence="2" key="1">
    <citation type="journal article" date="2024" name="BMC Genomics">
        <title>Functional annotation of a divergent genome using sequence and structure-based similarity.</title>
        <authorList>
            <person name="Svedberg D."/>
            <person name="Winiger R.R."/>
            <person name="Berg A."/>
            <person name="Sharma H."/>
            <person name="Tellgren-Roth C."/>
            <person name="Debrunner-Vossbrinck B.A."/>
            <person name="Vossbrinck C.R."/>
            <person name="Barandun J."/>
        </authorList>
    </citation>
    <scope>NUCLEOTIDE SEQUENCE</scope>
    <source>
        <strain evidence="2">Illinois isolate</strain>
    </source>
</reference>
<evidence type="ECO:0000256" key="1">
    <source>
        <dbReference type="SAM" id="MobiDB-lite"/>
    </source>
</evidence>
<dbReference type="GeneID" id="90542530"/>
<dbReference type="RefSeq" id="XP_065330842.1">
    <property type="nucleotide sequence ID" value="XM_065474770.1"/>
</dbReference>
<accession>A0AAX4JFP0</accession>
<organism evidence="2 3">
    <name type="scientific">Vairimorpha necatrix</name>
    <dbReference type="NCBI Taxonomy" id="6039"/>
    <lineage>
        <taxon>Eukaryota</taxon>
        <taxon>Fungi</taxon>
        <taxon>Fungi incertae sedis</taxon>
        <taxon>Microsporidia</taxon>
        <taxon>Nosematidae</taxon>
        <taxon>Vairimorpha</taxon>
    </lineage>
</organism>
<keyword evidence="3" id="KW-1185">Reference proteome</keyword>
<feature type="region of interest" description="Disordered" evidence="1">
    <location>
        <begin position="137"/>
        <end position="158"/>
    </location>
</feature>
<name>A0AAX4JFP0_9MICR</name>
<gene>
    <name evidence="2" type="ORF">VNE69_10048</name>
</gene>
<dbReference type="Proteomes" id="UP001334084">
    <property type="component" value="Chromosome 10"/>
</dbReference>